<proteinExistence type="predicted"/>
<sequence length="47" mass="5463">MTYHHATSCSKPFKTPLAGKRSKYQNITLKDHLVHRLDSQSNHDKQN</sequence>
<protein>
    <submittedName>
        <fullName evidence="1">Uncharacterized protein</fullName>
    </submittedName>
</protein>
<evidence type="ECO:0000313" key="1">
    <source>
        <dbReference type="EMBL" id="MBX49244.1"/>
    </source>
</evidence>
<accession>A0A2P2P3B2</accession>
<dbReference type="EMBL" id="GGEC01068760">
    <property type="protein sequence ID" value="MBX49244.1"/>
    <property type="molecule type" value="Transcribed_RNA"/>
</dbReference>
<dbReference type="AlphaFoldDB" id="A0A2P2P3B2"/>
<organism evidence="1">
    <name type="scientific">Rhizophora mucronata</name>
    <name type="common">Asiatic mangrove</name>
    <dbReference type="NCBI Taxonomy" id="61149"/>
    <lineage>
        <taxon>Eukaryota</taxon>
        <taxon>Viridiplantae</taxon>
        <taxon>Streptophyta</taxon>
        <taxon>Embryophyta</taxon>
        <taxon>Tracheophyta</taxon>
        <taxon>Spermatophyta</taxon>
        <taxon>Magnoliopsida</taxon>
        <taxon>eudicotyledons</taxon>
        <taxon>Gunneridae</taxon>
        <taxon>Pentapetalae</taxon>
        <taxon>rosids</taxon>
        <taxon>fabids</taxon>
        <taxon>Malpighiales</taxon>
        <taxon>Rhizophoraceae</taxon>
        <taxon>Rhizophora</taxon>
    </lineage>
</organism>
<name>A0A2P2P3B2_RHIMU</name>
<reference evidence="1" key="1">
    <citation type="submission" date="2018-02" db="EMBL/GenBank/DDBJ databases">
        <title>Rhizophora mucronata_Transcriptome.</title>
        <authorList>
            <person name="Meera S.P."/>
            <person name="Sreeshan A."/>
            <person name="Augustine A."/>
        </authorList>
    </citation>
    <scope>NUCLEOTIDE SEQUENCE</scope>
    <source>
        <tissue evidence="1">Leaf</tissue>
    </source>
</reference>